<gene>
    <name evidence="4" type="ORF">GmarT_35500</name>
</gene>
<organism evidence="4 5">
    <name type="scientific">Gimesia maris</name>
    <dbReference type="NCBI Taxonomy" id="122"/>
    <lineage>
        <taxon>Bacteria</taxon>
        <taxon>Pseudomonadati</taxon>
        <taxon>Planctomycetota</taxon>
        <taxon>Planctomycetia</taxon>
        <taxon>Planctomycetales</taxon>
        <taxon>Planctomycetaceae</taxon>
        <taxon>Gimesia</taxon>
    </lineage>
</organism>
<keyword evidence="1" id="KW-0812">Transmembrane</keyword>
<evidence type="ECO:0008006" key="6">
    <source>
        <dbReference type="Google" id="ProtNLM"/>
    </source>
</evidence>
<keyword evidence="1" id="KW-0472">Membrane</keyword>
<feature type="domain" description="DUF1559" evidence="2">
    <location>
        <begin position="107"/>
        <end position="190"/>
    </location>
</feature>
<reference evidence="4 5" key="1">
    <citation type="submission" date="2019-08" db="EMBL/GenBank/DDBJ databases">
        <title>Deep-cultivation of Planctomycetes and their phenomic and genomic characterization uncovers novel biology.</title>
        <authorList>
            <person name="Wiegand S."/>
            <person name="Jogler M."/>
            <person name="Boedeker C."/>
            <person name="Pinto D."/>
            <person name="Vollmers J."/>
            <person name="Rivas-Marin E."/>
            <person name="Kohn T."/>
            <person name="Peeters S.H."/>
            <person name="Heuer A."/>
            <person name="Rast P."/>
            <person name="Oberbeckmann S."/>
            <person name="Bunk B."/>
            <person name="Jeske O."/>
            <person name="Meyerdierks A."/>
            <person name="Storesund J.E."/>
            <person name="Kallscheuer N."/>
            <person name="Luecker S."/>
            <person name="Lage O.M."/>
            <person name="Pohl T."/>
            <person name="Merkel B.J."/>
            <person name="Hornburger P."/>
            <person name="Mueller R.-W."/>
            <person name="Bruemmer F."/>
            <person name="Labrenz M."/>
            <person name="Spormann A.M."/>
            <person name="Op den Camp H."/>
            <person name="Overmann J."/>
            <person name="Amann R."/>
            <person name="Jetten M.S.M."/>
            <person name="Mascher T."/>
            <person name="Medema M.H."/>
            <person name="Devos D.P."/>
            <person name="Kaster A.-K."/>
            <person name="Ovreas L."/>
            <person name="Rohde M."/>
            <person name="Galperin M.Y."/>
            <person name="Jogler C."/>
        </authorList>
    </citation>
    <scope>NUCLEOTIDE SEQUENCE [LARGE SCALE GENOMIC DNA]</scope>
    <source>
        <strain evidence="4 5">DSM 8797</strain>
    </source>
</reference>
<accession>A0ABX5YPW1</accession>
<dbReference type="RefSeq" id="WP_002645184.1">
    <property type="nucleotide sequence ID" value="NZ_CP042910.1"/>
</dbReference>
<feature type="domain" description="GYF" evidence="3">
    <location>
        <begin position="4"/>
        <end position="47"/>
    </location>
</feature>
<name>A0ABX5YPW1_9PLAN</name>
<sequence>MENWYVRRENETAGPLTLARMRELIQEDKLQKSDLVRRGEVGNLFTAAHVLELFPDSGSSQPATQATETAPRKIYTAFISGLLIAVLATILAIGTFFWLKKVEAEHRAVSKKHLKQIGLAMKNYHDTFSTFPPGGTETPDGKPYLSWQTAILPYIKQAPLYNKVNFSRPWNHPQNHPLFKSEIDVYLNPAIEQTVSAEGLALTHYAGNKLVLKTNGFMNYRHIKDGTANTILAVEVAENFKPWGDPTNTVEPAKVFGSGKKSSFTGGNHLLISDGSVRFVTDQIDPELLKALSTPTGRERMDQFKD</sequence>
<evidence type="ECO:0000313" key="5">
    <source>
        <dbReference type="Proteomes" id="UP000322887"/>
    </source>
</evidence>
<keyword evidence="1" id="KW-1133">Transmembrane helix</keyword>
<dbReference type="GeneID" id="98648054"/>
<dbReference type="PANTHER" id="PTHR30093">
    <property type="entry name" value="GENERAL SECRETION PATHWAY PROTEIN G"/>
    <property type="match status" value="1"/>
</dbReference>
<protein>
    <recommendedName>
        <fullName evidence="6">GYF domain-containing protein</fullName>
    </recommendedName>
</protein>
<keyword evidence="5" id="KW-1185">Reference proteome</keyword>
<dbReference type="InterPro" id="IPR025640">
    <property type="entry name" value="GYF_2"/>
</dbReference>
<dbReference type="PANTHER" id="PTHR30093:SF2">
    <property type="entry name" value="TYPE II SECRETION SYSTEM PROTEIN H"/>
    <property type="match status" value="1"/>
</dbReference>
<dbReference type="Proteomes" id="UP000322887">
    <property type="component" value="Chromosome"/>
</dbReference>
<dbReference type="InterPro" id="IPR011453">
    <property type="entry name" value="DUF1559"/>
</dbReference>
<feature type="transmembrane region" description="Helical" evidence="1">
    <location>
        <begin position="74"/>
        <end position="99"/>
    </location>
</feature>
<dbReference type="Pfam" id="PF07596">
    <property type="entry name" value="SBP_bac_10"/>
    <property type="match status" value="1"/>
</dbReference>
<dbReference type="EMBL" id="CP042910">
    <property type="protein sequence ID" value="QEG17668.1"/>
    <property type="molecule type" value="Genomic_DNA"/>
</dbReference>
<evidence type="ECO:0000313" key="4">
    <source>
        <dbReference type="EMBL" id="QEG17668.1"/>
    </source>
</evidence>
<evidence type="ECO:0000259" key="2">
    <source>
        <dbReference type="Pfam" id="PF07596"/>
    </source>
</evidence>
<evidence type="ECO:0000259" key="3">
    <source>
        <dbReference type="Pfam" id="PF14237"/>
    </source>
</evidence>
<dbReference type="Pfam" id="PF14237">
    <property type="entry name" value="GYF_2"/>
    <property type="match status" value="1"/>
</dbReference>
<proteinExistence type="predicted"/>
<evidence type="ECO:0000256" key="1">
    <source>
        <dbReference type="SAM" id="Phobius"/>
    </source>
</evidence>